<dbReference type="EMBL" id="KZ851923">
    <property type="protein sequence ID" value="RDH18471.1"/>
    <property type="molecule type" value="Genomic_DNA"/>
</dbReference>
<dbReference type="Proteomes" id="UP000253845">
    <property type="component" value="Unassembled WGS sequence"/>
</dbReference>
<dbReference type="PANTHER" id="PTHR32487:SF4">
    <property type="entry name" value="SIRQ PROTEIN"/>
    <property type="match status" value="1"/>
</dbReference>
<name>A0A370BZC6_ASPNG</name>
<dbReference type="Gene3D" id="3.40.50.720">
    <property type="entry name" value="NAD(P)-binding Rossmann-like Domain"/>
    <property type="match status" value="1"/>
</dbReference>
<organism evidence="2 3">
    <name type="scientific">Aspergillus niger ATCC 13496</name>
    <dbReference type="NCBI Taxonomy" id="1353008"/>
    <lineage>
        <taxon>Eukaryota</taxon>
        <taxon>Fungi</taxon>
        <taxon>Dikarya</taxon>
        <taxon>Ascomycota</taxon>
        <taxon>Pezizomycotina</taxon>
        <taxon>Eurotiomycetes</taxon>
        <taxon>Eurotiomycetidae</taxon>
        <taxon>Eurotiales</taxon>
        <taxon>Aspergillaceae</taxon>
        <taxon>Aspergillus</taxon>
        <taxon>Aspergillus subgen. Circumdati</taxon>
    </lineage>
</organism>
<sequence>MPPNTPGHAIVYGASGLIGWALINQLLSPYPVADTFKKVTAVTNRPLDLSETYWPEADSHRPRLQLASGVDLRSWDRDRLVEWLRQVVEDSQGVTHVYYLVFTAMDDDLEEVATNRRMLQNVIDAHNLISPKLQFVSFVGGTRGYGIYSPGGTFIPPLHEELVNNLPPDYAKTVVYPAYREILSTSSQGRNWTWCEVCPDAIVGFTPNGSQFSLALHWAQYLSLYAYNNGIGPHTQGSAKPAVEVPFPGSIAGATSLFTPVSSNRLARFMIFASLHPETCGGGRLFNVADQPTPCTYGSLWPRLAEWFGLVGVPPVDPAPEGEHNKLKVGEVPERASTLAPGEYITKYREIFTRYGCPKAVTGGVGVGYRQLDSVGYWLTFDRQLSLEKLQETGFEGNQDPVEGWLESFAMFRRAGLIL</sequence>
<dbReference type="InterPro" id="IPR055222">
    <property type="entry name" value="PRISE-like_Rossmann-fold"/>
</dbReference>
<dbReference type="VEuPathDB" id="FungiDB:M747DRAFT_73376"/>
<dbReference type="SUPFAM" id="SSF51735">
    <property type="entry name" value="NAD(P)-binding Rossmann-fold domains"/>
    <property type="match status" value="1"/>
</dbReference>
<dbReference type="PANTHER" id="PTHR32487">
    <property type="entry name" value="3-OXO-DELTA(4,5)-STEROID 5-BETA-REDUCTASE"/>
    <property type="match status" value="1"/>
</dbReference>
<reference evidence="2 3" key="1">
    <citation type="submission" date="2018-07" db="EMBL/GenBank/DDBJ databases">
        <title>Section-level genome sequencing of Aspergillus section Nigri to investigate inter- and intra-species variation.</title>
        <authorList>
            <consortium name="DOE Joint Genome Institute"/>
            <person name="Vesth T.C."/>
            <person name="Nybo J.L."/>
            <person name="Theobald S."/>
            <person name="Frisvad J.C."/>
            <person name="Larsen T.O."/>
            <person name="Nielsen K.F."/>
            <person name="Hoof J.B."/>
            <person name="Brandl J."/>
            <person name="Salamov A."/>
            <person name="Riley R."/>
            <person name="Gladden J.M."/>
            <person name="Phatale P."/>
            <person name="Nielsen M.T."/>
            <person name="Lyhne E.K."/>
            <person name="Kogle M.E."/>
            <person name="Strasser K."/>
            <person name="McDonnell E."/>
            <person name="Barry K."/>
            <person name="Clum A."/>
            <person name="Chen C."/>
            <person name="Nolan M."/>
            <person name="Sandor L."/>
            <person name="Kuo A."/>
            <person name="Lipzen A."/>
            <person name="Hainaut M."/>
            <person name="Drula E."/>
            <person name="Tsang A."/>
            <person name="Magnuson J.K."/>
            <person name="Henrissat B."/>
            <person name="Wiebenga A."/>
            <person name="Simmons B.A."/>
            <person name="Makela M.R."/>
            <person name="De vries R.P."/>
            <person name="Grigoriev I.V."/>
            <person name="Mortensen U.H."/>
            <person name="Baker S.E."/>
            <person name="Andersen M.R."/>
        </authorList>
    </citation>
    <scope>NUCLEOTIDE SEQUENCE [LARGE SCALE GENOMIC DNA]</scope>
    <source>
        <strain evidence="2 3">ATCC 13496</strain>
    </source>
</reference>
<evidence type="ECO:0000313" key="3">
    <source>
        <dbReference type="Proteomes" id="UP000253845"/>
    </source>
</evidence>
<dbReference type="AlphaFoldDB" id="A0A370BZC6"/>
<dbReference type="CDD" id="cd08948">
    <property type="entry name" value="5beta-POR_like_SDR_a"/>
    <property type="match status" value="1"/>
</dbReference>
<dbReference type="Pfam" id="PF22917">
    <property type="entry name" value="PRISE"/>
    <property type="match status" value="1"/>
</dbReference>
<evidence type="ECO:0000313" key="2">
    <source>
        <dbReference type="EMBL" id="RDH18471.1"/>
    </source>
</evidence>
<protein>
    <recommendedName>
        <fullName evidence="1">PRISE-like Rossmann-fold domain-containing protein</fullName>
    </recommendedName>
</protein>
<evidence type="ECO:0000259" key="1">
    <source>
        <dbReference type="Pfam" id="PF22917"/>
    </source>
</evidence>
<gene>
    <name evidence="2" type="ORF">M747DRAFT_73376</name>
</gene>
<feature type="domain" description="PRISE-like Rossmann-fold" evidence="1">
    <location>
        <begin position="9"/>
        <end position="318"/>
    </location>
</feature>
<proteinExistence type="predicted"/>
<dbReference type="InterPro" id="IPR036291">
    <property type="entry name" value="NAD(P)-bd_dom_sf"/>
</dbReference>
<accession>A0A370BZC6</accession>